<gene>
    <name evidence="6" type="ORF">NPX13_g9300</name>
</gene>
<dbReference type="InterPro" id="IPR012334">
    <property type="entry name" value="Pectin_lyas_fold"/>
</dbReference>
<evidence type="ECO:0000313" key="6">
    <source>
        <dbReference type="EMBL" id="KAJ3560443.1"/>
    </source>
</evidence>
<keyword evidence="7" id="KW-1185">Reference proteome</keyword>
<feature type="region of interest" description="Disordered" evidence="5">
    <location>
        <begin position="1"/>
        <end position="34"/>
    </location>
</feature>
<dbReference type="Proteomes" id="UP001148614">
    <property type="component" value="Unassembled WGS sequence"/>
</dbReference>
<dbReference type="InterPro" id="IPR011050">
    <property type="entry name" value="Pectin_lyase_fold/virulence"/>
</dbReference>
<comment type="subcellular location">
    <subcellularLocation>
        <location evidence="1">Secreted</location>
    </subcellularLocation>
</comment>
<sequence length="110" mass="12173">MRHVPSTSRTSQDPQTPLRTHFCEDEKDEETNKTQKAVLQIEDILFKDFYGTTSAKHDPQVGTLICSDTSVCKNIRAENIAVAPPSASTAEWVCTNMDEGLLDINCVAES</sequence>
<reference evidence="6" key="1">
    <citation type="submission" date="2022-07" db="EMBL/GenBank/DDBJ databases">
        <title>Genome Sequence of Xylaria arbuscula.</title>
        <authorList>
            <person name="Buettner E."/>
        </authorList>
    </citation>
    <scope>NUCLEOTIDE SEQUENCE</scope>
    <source>
        <strain evidence="6">VT107</strain>
    </source>
</reference>
<keyword evidence="3" id="KW-0677">Repeat</keyword>
<name>A0A9W8N788_9PEZI</name>
<dbReference type="AlphaFoldDB" id="A0A9W8N788"/>
<dbReference type="SUPFAM" id="SSF51126">
    <property type="entry name" value="Pectin lyase-like"/>
    <property type="match status" value="1"/>
</dbReference>
<evidence type="ECO:0000256" key="5">
    <source>
        <dbReference type="SAM" id="MobiDB-lite"/>
    </source>
</evidence>
<evidence type="ECO:0000256" key="1">
    <source>
        <dbReference type="ARBA" id="ARBA00004613"/>
    </source>
</evidence>
<evidence type="ECO:0000256" key="3">
    <source>
        <dbReference type="ARBA" id="ARBA00022737"/>
    </source>
</evidence>
<dbReference type="PANTHER" id="PTHR31736">
    <property type="match status" value="1"/>
</dbReference>
<feature type="compositionally biased region" description="Polar residues" evidence="5">
    <location>
        <begin position="1"/>
        <end position="18"/>
    </location>
</feature>
<keyword evidence="4" id="KW-1015">Disulfide bond</keyword>
<keyword evidence="2" id="KW-0964">Secreted</keyword>
<evidence type="ECO:0000313" key="7">
    <source>
        <dbReference type="Proteomes" id="UP001148614"/>
    </source>
</evidence>
<dbReference type="Gene3D" id="2.160.20.10">
    <property type="entry name" value="Single-stranded right-handed beta-helix, Pectin lyase-like"/>
    <property type="match status" value="1"/>
</dbReference>
<accession>A0A9W8N788</accession>
<dbReference type="GO" id="GO:0005576">
    <property type="term" value="C:extracellular region"/>
    <property type="evidence" value="ECO:0007669"/>
    <property type="project" value="UniProtKB-SubCell"/>
</dbReference>
<dbReference type="PANTHER" id="PTHR31736:SF14">
    <property type="entry name" value="EXOPOLYGALACTURONASE X-1-RELATED"/>
    <property type="match status" value="1"/>
</dbReference>
<proteinExistence type="predicted"/>
<dbReference type="VEuPathDB" id="FungiDB:F4678DRAFT_90290"/>
<comment type="caution">
    <text evidence="6">The sequence shown here is derived from an EMBL/GenBank/DDBJ whole genome shotgun (WGS) entry which is preliminary data.</text>
</comment>
<protein>
    <submittedName>
        <fullName evidence="6">Uncharacterized protein</fullName>
    </submittedName>
</protein>
<dbReference type="EMBL" id="JANPWZ010002248">
    <property type="protein sequence ID" value="KAJ3560443.1"/>
    <property type="molecule type" value="Genomic_DNA"/>
</dbReference>
<evidence type="ECO:0000256" key="4">
    <source>
        <dbReference type="ARBA" id="ARBA00023157"/>
    </source>
</evidence>
<organism evidence="6 7">
    <name type="scientific">Xylaria arbuscula</name>
    <dbReference type="NCBI Taxonomy" id="114810"/>
    <lineage>
        <taxon>Eukaryota</taxon>
        <taxon>Fungi</taxon>
        <taxon>Dikarya</taxon>
        <taxon>Ascomycota</taxon>
        <taxon>Pezizomycotina</taxon>
        <taxon>Sordariomycetes</taxon>
        <taxon>Xylariomycetidae</taxon>
        <taxon>Xylariales</taxon>
        <taxon>Xylariaceae</taxon>
        <taxon>Xylaria</taxon>
    </lineage>
</organism>
<evidence type="ECO:0000256" key="2">
    <source>
        <dbReference type="ARBA" id="ARBA00022525"/>
    </source>
</evidence>